<gene>
    <name evidence="2" type="ORF">B0W44_03680</name>
    <name evidence="3" type="ORF">B0W44_03785</name>
</gene>
<dbReference type="KEGG" id="ntr:B0W44_03785"/>
<dbReference type="Pfam" id="PF06782">
    <property type="entry name" value="UPF0236"/>
    <property type="match status" value="1"/>
</dbReference>
<name>A0A1U9K4Q4_9BACL</name>
<proteinExistence type="inferred from homology"/>
<dbReference type="EMBL" id="CP019699">
    <property type="protein sequence ID" value="AQS55022.1"/>
    <property type="molecule type" value="Genomic_DNA"/>
</dbReference>
<evidence type="ECO:0000313" key="2">
    <source>
        <dbReference type="EMBL" id="AQS55003.1"/>
    </source>
</evidence>
<protein>
    <recommendedName>
        <fullName evidence="5">ISLre2 family transposase</fullName>
    </recommendedName>
</protein>
<sequence length="266" mass="30977">MLQDTNNMPTLKEIEEELFRQLQNYFQTVMLKVLEDIDVWLMENRDHKRFAYKERQASTMDTMFGSITIKRRKYVDRETNERVALLDRYLQFEGNESMSPFLAQQAVEWAVRGPSYRDARDRLQQLCGYQAMSHEQIRQKVLQIQAEACSRDTSPKEADVLFIEADGLKASLQQSDKGSQEVKMGVVHEGWEKRHPKSKDYELINKSYAYTLGDGNTFWETLSRQLDEQYTITDHTHVVINGDGALGFEQVWTTSRTPFIPTTAIT</sequence>
<reference evidence="2 4" key="1">
    <citation type="journal article" date="2015" name="Int. J. Syst. Evol. Microbiol.">
        <title>Novibacillus thermophilus gen. nov., sp. nov., a Gram-staining-negative and moderately thermophilic member of the family Thermoactinomycetaceae.</title>
        <authorList>
            <person name="Yang G."/>
            <person name="Chen J."/>
            <person name="Zhou S."/>
        </authorList>
    </citation>
    <scope>NUCLEOTIDE SEQUENCE [LARGE SCALE GENOMIC DNA]</scope>
    <source>
        <strain evidence="2 4">SG-1</strain>
    </source>
</reference>
<dbReference type="Proteomes" id="UP000188603">
    <property type="component" value="Chromosome"/>
</dbReference>
<evidence type="ECO:0000313" key="4">
    <source>
        <dbReference type="Proteomes" id="UP000188603"/>
    </source>
</evidence>
<dbReference type="STRING" id="1471761.B0W44_03680"/>
<dbReference type="OrthoDB" id="2371514at2"/>
<evidence type="ECO:0000313" key="3">
    <source>
        <dbReference type="EMBL" id="AQS55022.1"/>
    </source>
</evidence>
<dbReference type="InterPro" id="IPR009620">
    <property type="entry name" value="UPF0236"/>
</dbReference>
<comment type="similarity">
    <text evidence="1">Belongs to the UPF0236 family.</text>
</comment>
<evidence type="ECO:0008006" key="5">
    <source>
        <dbReference type="Google" id="ProtNLM"/>
    </source>
</evidence>
<evidence type="ECO:0000256" key="1">
    <source>
        <dbReference type="ARBA" id="ARBA00006539"/>
    </source>
</evidence>
<accession>A0A1U9K4Q4</accession>
<keyword evidence="4" id="KW-1185">Reference proteome</keyword>
<dbReference type="AlphaFoldDB" id="A0A1U9K4Q4"/>
<dbReference type="KEGG" id="ntr:B0W44_03680"/>
<organism evidence="2 4">
    <name type="scientific">Novibacillus thermophilus</name>
    <dbReference type="NCBI Taxonomy" id="1471761"/>
    <lineage>
        <taxon>Bacteria</taxon>
        <taxon>Bacillati</taxon>
        <taxon>Bacillota</taxon>
        <taxon>Bacilli</taxon>
        <taxon>Bacillales</taxon>
        <taxon>Thermoactinomycetaceae</taxon>
        <taxon>Novibacillus</taxon>
    </lineage>
</organism>
<reference evidence="2" key="2">
    <citation type="submission" date="2017-02" db="EMBL/GenBank/DDBJ databases">
        <authorList>
            <person name="Peterson S.W."/>
        </authorList>
    </citation>
    <scope>NUCLEOTIDE SEQUENCE</scope>
    <source>
        <strain evidence="2">SG-1</strain>
    </source>
</reference>
<dbReference type="EMBL" id="CP019699">
    <property type="protein sequence ID" value="AQS55003.1"/>
    <property type="molecule type" value="Genomic_DNA"/>
</dbReference>